<feature type="domain" description="YMC020W-like alpha/beta hydrolase" evidence="2">
    <location>
        <begin position="551"/>
        <end position="875"/>
    </location>
</feature>
<reference evidence="3 4" key="1">
    <citation type="journal article" date="2010" name="Genome Biol.">
        <title>A first genome assembly of the barley fungal pathogen Pyrenophora teres f. teres.</title>
        <authorList>
            <person name="Ellwood S.R."/>
            <person name="Liu Z."/>
            <person name="Syme R.A."/>
            <person name="Lai Z."/>
            <person name="Hane J.K."/>
            <person name="Keiper F."/>
            <person name="Moffat C.S."/>
            <person name="Oliver R.P."/>
            <person name="Friesen T.L."/>
        </authorList>
    </citation>
    <scope>NUCLEOTIDE SEQUENCE [LARGE SCALE GENOMIC DNA]</scope>
    <source>
        <strain evidence="3 4">0-1</strain>
    </source>
</reference>
<dbReference type="HOGENOM" id="CLU_010834_0_0_1"/>
<dbReference type="Pfam" id="PF26147">
    <property type="entry name" value="AB_HYDROLASE_YMC0-YMC35"/>
    <property type="match status" value="1"/>
</dbReference>
<protein>
    <recommendedName>
        <fullName evidence="2">YMC020W-like alpha/beta hydrolase domain-containing protein</fullName>
    </recommendedName>
</protein>
<feature type="compositionally biased region" description="Basic and acidic residues" evidence="1">
    <location>
        <begin position="459"/>
        <end position="481"/>
    </location>
</feature>
<name>E3RI39_PYRTT</name>
<dbReference type="InterPro" id="IPR058934">
    <property type="entry name" value="YMC020W-like"/>
</dbReference>
<organism evidence="4">
    <name type="scientific">Pyrenophora teres f. teres (strain 0-1)</name>
    <name type="common">Barley net blotch fungus</name>
    <name type="synonym">Drechslera teres f. teres</name>
    <dbReference type="NCBI Taxonomy" id="861557"/>
    <lineage>
        <taxon>Eukaryota</taxon>
        <taxon>Fungi</taxon>
        <taxon>Dikarya</taxon>
        <taxon>Ascomycota</taxon>
        <taxon>Pezizomycotina</taxon>
        <taxon>Dothideomycetes</taxon>
        <taxon>Pleosporomycetidae</taxon>
        <taxon>Pleosporales</taxon>
        <taxon>Pleosporineae</taxon>
        <taxon>Pleosporaceae</taxon>
        <taxon>Pyrenophora</taxon>
    </lineage>
</organism>
<feature type="region of interest" description="Disordered" evidence="1">
    <location>
        <begin position="133"/>
        <end position="545"/>
    </location>
</feature>
<dbReference type="InterPro" id="IPR058933">
    <property type="entry name" value="YMC020W-like_ab_hydrolase"/>
</dbReference>
<feature type="compositionally biased region" description="Low complexity" evidence="1">
    <location>
        <begin position="372"/>
        <end position="408"/>
    </location>
</feature>
<dbReference type="eggNOG" id="ENOG502QR2T">
    <property type="taxonomic scope" value="Eukaryota"/>
</dbReference>
<dbReference type="PANTHER" id="PTHR47349">
    <property type="entry name" value="CHROMOSOME 8, WHOLE GENOME SHOTGUN SEQUENCE"/>
    <property type="match status" value="1"/>
</dbReference>
<accession>E3RI39</accession>
<dbReference type="KEGG" id="pte:PTT_07641"/>
<feature type="compositionally biased region" description="Low complexity" evidence="1">
    <location>
        <begin position="81"/>
        <end position="103"/>
    </location>
</feature>
<proteinExistence type="predicted"/>
<evidence type="ECO:0000313" key="3">
    <source>
        <dbReference type="EMBL" id="EFQ94602.1"/>
    </source>
</evidence>
<dbReference type="Proteomes" id="UP000001067">
    <property type="component" value="Unassembled WGS sequence"/>
</dbReference>
<feature type="compositionally biased region" description="Low complexity" evidence="1">
    <location>
        <begin position="60"/>
        <end position="70"/>
    </location>
</feature>
<feature type="compositionally biased region" description="Low complexity" evidence="1">
    <location>
        <begin position="501"/>
        <end position="519"/>
    </location>
</feature>
<dbReference type="OrthoDB" id="5598028at2759"/>
<feature type="region of interest" description="Disordered" evidence="1">
    <location>
        <begin position="27"/>
        <end position="114"/>
    </location>
</feature>
<dbReference type="AlphaFoldDB" id="E3RI39"/>
<sequence length="987" mass="105886">MRHGEPDVGRAWPVHVGMKRPYRLLSSLSAGMNPRKKSKPNTEAPVDATTPRSKLLPDASNTNTPSSTPSGSQVLQDAPSDKSVAASATSVDATTPTTSGTQTPRGKKWLSGTGSWRLKAPAIVKTATESIGVTGGATSELPGKEAKKPRDESPKKFLTKRKSSKGEAIPAAITTVNVSSGGLMDEPEPPKPKDAEEPQTPKIDEPPLPPEPPKSQVDAAASTWGWRSWWSRPDGYADTGKAKVEAKSSVEEASTTPLPGPTPSEEPDAQTKSLDAGVVPPKPDQKADTEMKDAPPDPVSTQDAEVKDALPTATKHTARAASGSWFWSWSSAQNAQANPPPVEPPTSGDSTPKPDAIPEAVQEVAPPPPPAATSETVPTPEVATTAEPAAPTEGTQANTTSSTSSTSSKPSAWAFWYRGKPGEQKDPNEAGPQKHVGEVAVFDTPSQSHPEAAQFNEQEQPKADADVPKEPLPPPKEETVAKKSFASLRGRPKAKAPAKGTPTDTPSSSKAATPTKTSPVLAPTKLDTASAAKPVQKQDSKAKQEPASLVLPEFKNTYQMVQQPNFWQQLRRYFLGSERATPHLHINPAPPKIKKAVAIGVHGFFPAPILQKVLGQPTGTSIRFANAAAAAIKDWSEARGYTPEIEQIALEGEGFIAERVNSLWKLLLNWIDHIKQADFILVACHSQGVPVAMMLVAKLIQFGCVNATRIGVCAMAGVNMGPFIEYKTRYLGPTAAELFEFSNPKSLVSQMYLAALDEVLRFGVRILYVGSIDDQLVSLESSTFSTLSHPYIYRAVFVDGRIHAPDFVTHLVGFTLKLRNLGLPDHGLIRELSPALAGSLYGGEGHSRVYEDPAVYALAVQHTLETTSLPVNPSSNKERPGTAGSFKGIQIPVIGDMGFGKGAGSAGSKKEDFFKLRVKEYETSTSSTNPNPFFLPWAMRGLLEEEFVKKELGSEVESLLELFEKWKPVGKQLKDVKFRLEGVRSKL</sequence>
<dbReference type="EMBL" id="GL533215">
    <property type="protein sequence ID" value="EFQ94602.1"/>
    <property type="molecule type" value="Genomic_DNA"/>
</dbReference>
<gene>
    <name evidence="3" type="ORF">PTT_07641</name>
</gene>
<dbReference type="PANTHER" id="PTHR47349:SF1">
    <property type="entry name" value="AER328WP"/>
    <property type="match status" value="1"/>
</dbReference>
<evidence type="ECO:0000313" key="4">
    <source>
        <dbReference type="Proteomes" id="UP000001067"/>
    </source>
</evidence>
<feature type="compositionally biased region" description="Low complexity" evidence="1">
    <location>
        <begin position="320"/>
        <end position="332"/>
    </location>
</feature>
<evidence type="ECO:0000259" key="2">
    <source>
        <dbReference type="Pfam" id="PF26147"/>
    </source>
</evidence>
<feature type="compositionally biased region" description="Basic and acidic residues" evidence="1">
    <location>
        <begin position="240"/>
        <end position="250"/>
    </location>
</feature>
<feature type="compositionally biased region" description="Basic and acidic residues" evidence="1">
    <location>
        <begin position="142"/>
        <end position="155"/>
    </location>
</feature>
<feature type="compositionally biased region" description="Basic and acidic residues" evidence="1">
    <location>
        <begin position="283"/>
        <end position="295"/>
    </location>
</feature>
<keyword evidence="4" id="KW-1185">Reference proteome</keyword>
<evidence type="ECO:0000256" key="1">
    <source>
        <dbReference type="SAM" id="MobiDB-lite"/>
    </source>
</evidence>